<organism evidence="1 2">
    <name type="scientific">Pluteus cervinus</name>
    <dbReference type="NCBI Taxonomy" id="181527"/>
    <lineage>
        <taxon>Eukaryota</taxon>
        <taxon>Fungi</taxon>
        <taxon>Dikarya</taxon>
        <taxon>Basidiomycota</taxon>
        <taxon>Agaricomycotina</taxon>
        <taxon>Agaricomycetes</taxon>
        <taxon>Agaricomycetidae</taxon>
        <taxon>Agaricales</taxon>
        <taxon>Pluteineae</taxon>
        <taxon>Pluteaceae</taxon>
        <taxon>Pluteus</taxon>
    </lineage>
</organism>
<name>A0ACD3B6X9_9AGAR</name>
<proteinExistence type="predicted"/>
<accession>A0ACD3B6X9</accession>
<sequence>MAFKSDQKMDDVLNLQLVAKHGVSEWLLPLIYEVVVIHIDRTWPRMGLPPGRLSRYGRHVRHLLLRVTPNISDTDVELYFTHCPNITNLALWVPYSSPRDNIPFTEYLTKLRYFTELSINIQILRQPPSESLSRISSTSTPSPIFAPGRIVKLSFISRP</sequence>
<gene>
    <name evidence="1" type="ORF">BDN72DRAFT_893560</name>
</gene>
<protein>
    <submittedName>
        <fullName evidence="1">Uncharacterized protein</fullName>
    </submittedName>
</protein>
<evidence type="ECO:0000313" key="1">
    <source>
        <dbReference type="EMBL" id="TFK73833.1"/>
    </source>
</evidence>
<dbReference type="Proteomes" id="UP000308600">
    <property type="component" value="Unassembled WGS sequence"/>
</dbReference>
<reference evidence="1 2" key="1">
    <citation type="journal article" date="2019" name="Nat. Ecol. Evol.">
        <title>Megaphylogeny resolves global patterns of mushroom evolution.</title>
        <authorList>
            <person name="Varga T."/>
            <person name="Krizsan K."/>
            <person name="Foldi C."/>
            <person name="Dima B."/>
            <person name="Sanchez-Garcia M."/>
            <person name="Sanchez-Ramirez S."/>
            <person name="Szollosi G.J."/>
            <person name="Szarkandi J.G."/>
            <person name="Papp V."/>
            <person name="Albert L."/>
            <person name="Andreopoulos W."/>
            <person name="Angelini C."/>
            <person name="Antonin V."/>
            <person name="Barry K.W."/>
            <person name="Bougher N.L."/>
            <person name="Buchanan P."/>
            <person name="Buyck B."/>
            <person name="Bense V."/>
            <person name="Catcheside P."/>
            <person name="Chovatia M."/>
            <person name="Cooper J."/>
            <person name="Damon W."/>
            <person name="Desjardin D."/>
            <person name="Finy P."/>
            <person name="Geml J."/>
            <person name="Haridas S."/>
            <person name="Hughes K."/>
            <person name="Justo A."/>
            <person name="Karasinski D."/>
            <person name="Kautmanova I."/>
            <person name="Kiss B."/>
            <person name="Kocsube S."/>
            <person name="Kotiranta H."/>
            <person name="LaButti K.M."/>
            <person name="Lechner B.E."/>
            <person name="Liimatainen K."/>
            <person name="Lipzen A."/>
            <person name="Lukacs Z."/>
            <person name="Mihaltcheva S."/>
            <person name="Morgado L.N."/>
            <person name="Niskanen T."/>
            <person name="Noordeloos M.E."/>
            <person name="Ohm R.A."/>
            <person name="Ortiz-Santana B."/>
            <person name="Ovrebo C."/>
            <person name="Racz N."/>
            <person name="Riley R."/>
            <person name="Savchenko A."/>
            <person name="Shiryaev A."/>
            <person name="Soop K."/>
            <person name="Spirin V."/>
            <person name="Szebenyi C."/>
            <person name="Tomsovsky M."/>
            <person name="Tulloss R.E."/>
            <person name="Uehling J."/>
            <person name="Grigoriev I.V."/>
            <person name="Vagvolgyi C."/>
            <person name="Papp T."/>
            <person name="Martin F.M."/>
            <person name="Miettinen O."/>
            <person name="Hibbett D.S."/>
            <person name="Nagy L.G."/>
        </authorList>
    </citation>
    <scope>NUCLEOTIDE SEQUENCE [LARGE SCALE GENOMIC DNA]</scope>
    <source>
        <strain evidence="1 2">NL-1719</strain>
    </source>
</reference>
<keyword evidence="2" id="KW-1185">Reference proteome</keyword>
<dbReference type="EMBL" id="ML208272">
    <property type="protein sequence ID" value="TFK73833.1"/>
    <property type="molecule type" value="Genomic_DNA"/>
</dbReference>
<evidence type="ECO:0000313" key="2">
    <source>
        <dbReference type="Proteomes" id="UP000308600"/>
    </source>
</evidence>